<keyword evidence="1" id="KW-0597">Phosphoprotein</keyword>
<dbReference type="PROSITE" id="PS50110">
    <property type="entry name" value="RESPONSE_REGULATORY"/>
    <property type="match status" value="1"/>
</dbReference>
<evidence type="ECO:0000259" key="2">
    <source>
        <dbReference type="PROSITE" id="PS50110"/>
    </source>
</evidence>
<dbReference type="KEGG" id="faf:OE104_05995"/>
<evidence type="ECO:0000256" key="1">
    <source>
        <dbReference type="PROSITE-ProRule" id="PRU00169"/>
    </source>
</evidence>
<dbReference type="PANTHER" id="PTHR43228">
    <property type="entry name" value="TWO-COMPONENT RESPONSE REGULATOR"/>
    <property type="match status" value="1"/>
</dbReference>
<reference evidence="3" key="1">
    <citation type="submission" date="2022-09" db="EMBL/GenBank/DDBJ databases">
        <title>Complete Genomes of Fervidibacillus albus and Fervidibacillus halotolerans isolated from tidal flat sediments.</title>
        <authorList>
            <person name="Kwon K.K."/>
            <person name="Yang S.-H."/>
            <person name="Park M.J."/>
            <person name="Oh H.-M."/>
        </authorList>
    </citation>
    <scope>NUCLEOTIDE SEQUENCE</scope>
    <source>
        <strain evidence="3">MEBiC13591</strain>
    </source>
</reference>
<organism evidence="3 4">
    <name type="scientific">Fervidibacillus albus</name>
    <dbReference type="NCBI Taxonomy" id="2980026"/>
    <lineage>
        <taxon>Bacteria</taxon>
        <taxon>Bacillati</taxon>
        <taxon>Bacillota</taxon>
        <taxon>Bacilli</taxon>
        <taxon>Bacillales</taxon>
        <taxon>Bacillaceae</taxon>
        <taxon>Fervidibacillus</taxon>
    </lineage>
</organism>
<name>A0A9E8LWH8_9BACI</name>
<dbReference type="GO" id="GO:0000160">
    <property type="term" value="P:phosphorelay signal transduction system"/>
    <property type="evidence" value="ECO:0007669"/>
    <property type="project" value="InterPro"/>
</dbReference>
<sequence>MAKILVADDSQFMRTTLTNVIRKLNHEVAAEAKTGKEAVQLYRKHRPDLVFMDITMPDMNGIEAVKLIKKDDPDASIIICSAMGQQKIVVEAIEAGAKDFIVKPFEEVRIVETIERHTMEYRNAER</sequence>
<dbReference type="InterPro" id="IPR001789">
    <property type="entry name" value="Sig_transdc_resp-reg_receiver"/>
</dbReference>
<proteinExistence type="predicted"/>
<evidence type="ECO:0000313" key="4">
    <source>
        <dbReference type="Proteomes" id="UP001164718"/>
    </source>
</evidence>
<dbReference type="Proteomes" id="UP001164718">
    <property type="component" value="Chromosome"/>
</dbReference>
<dbReference type="SMART" id="SM00448">
    <property type="entry name" value="REC"/>
    <property type="match status" value="1"/>
</dbReference>
<dbReference type="InterPro" id="IPR011006">
    <property type="entry name" value="CheY-like_superfamily"/>
</dbReference>
<dbReference type="PANTHER" id="PTHR43228:SF1">
    <property type="entry name" value="TWO-COMPONENT RESPONSE REGULATOR ARR22"/>
    <property type="match status" value="1"/>
</dbReference>
<dbReference type="InterPro" id="IPR052048">
    <property type="entry name" value="ST_Response_Regulator"/>
</dbReference>
<protein>
    <submittedName>
        <fullName evidence="3">Response regulator</fullName>
    </submittedName>
</protein>
<feature type="domain" description="Response regulatory" evidence="2">
    <location>
        <begin position="3"/>
        <end position="118"/>
    </location>
</feature>
<accession>A0A9E8LWH8</accession>
<dbReference type="RefSeq" id="WP_275418670.1">
    <property type="nucleotide sequence ID" value="NZ_CP106878.1"/>
</dbReference>
<keyword evidence="4" id="KW-1185">Reference proteome</keyword>
<dbReference type="Pfam" id="PF00072">
    <property type="entry name" value="Response_reg"/>
    <property type="match status" value="1"/>
</dbReference>
<gene>
    <name evidence="3" type="ORF">OE104_05995</name>
</gene>
<evidence type="ECO:0000313" key="3">
    <source>
        <dbReference type="EMBL" id="WAA10864.1"/>
    </source>
</evidence>
<dbReference type="SUPFAM" id="SSF52172">
    <property type="entry name" value="CheY-like"/>
    <property type="match status" value="1"/>
</dbReference>
<dbReference type="AlphaFoldDB" id="A0A9E8LWH8"/>
<dbReference type="EMBL" id="CP106878">
    <property type="protein sequence ID" value="WAA10864.1"/>
    <property type="molecule type" value="Genomic_DNA"/>
</dbReference>
<dbReference type="Gene3D" id="3.40.50.2300">
    <property type="match status" value="1"/>
</dbReference>
<feature type="modified residue" description="4-aspartylphosphate" evidence="1">
    <location>
        <position position="53"/>
    </location>
</feature>